<dbReference type="Gene3D" id="3.30.1120.10">
    <property type="match status" value="1"/>
</dbReference>
<dbReference type="PANTHER" id="PTHR42693">
    <property type="entry name" value="ARYLSULFATASE FAMILY MEMBER"/>
    <property type="match status" value="1"/>
</dbReference>
<dbReference type="PANTHER" id="PTHR42693:SF53">
    <property type="entry name" value="ENDO-4-O-SULFATASE"/>
    <property type="match status" value="1"/>
</dbReference>
<dbReference type="Pfam" id="PF00884">
    <property type="entry name" value="Sulfatase"/>
    <property type="match status" value="1"/>
</dbReference>
<dbReference type="AlphaFoldDB" id="A0A1F5Y9F5"/>
<dbReference type="GO" id="GO:0004065">
    <property type="term" value="F:arylsulfatase activity"/>
    <property type="evidence" value="ECO:0007669"/>
    <property type="project" value="TreeGrafter"/>
</dbReference>
<organism evidence="4 5">
    <name type="scientific">Candidatus Glassbacteria bacterium GWA2_58_10</name>
    <dbReference type="NCBI Taxonomy" id="1817865"/>
    <lineage>
        <taxon>Bacteria</taxon>
        <taxon>Candidatus Glassiibacteriota</taxon>
    </lineage>
</organism>
<gene>
    <name evidence="4" type="ORF">A2Z86_06185</name>
</gene>
<sequence length="477" mass="52079">MPETGGTIKRRDFLLGCAAGLSLSCGSGGRNPDKVTGKPNIIFILADDLGYGDLGCYGQREILTPNLDRLAGEGVCFTEHYAGSTVCAPSRCCLMTGLHTGHSYIRGNREVRPMGQEPLPEGTLTVARLLKQAGYRTALIGKWGLGGPGSTGMPNSQGFEYFFGYLCQRHAHNYYPEFLFRNSARVALPGNVMPEPKNPDGSGVAAEKTTYSPDLLTAEALSFIERNRSRPFFLYLPFTIPHANDEAGDHGLEVPSDAPYSGKSWPQQEKNFAAMVTRLDRDIGRLLYRVKELGLDENTLVIFSSDNGPHREGGQDPEFFDSSGPLRGIKRDLYEGGIRVPLIARWPGRIEAGGESNHVSAFWDFLPTAAEIAGAEVPLEVDGISYLPALLGGIQREHEFLYWEFHEGGASGQAVRMGRWKAVRLLPSAPLKLYDLSSDLGERNDVAADNPEVVKKIGDYLAGARSESIIWPLKEGA</sequence>
<dbReference type="InterPro" id="IPR017850">
    <property type="entry name" value="Alkaline_phosphatase_core_sf"/>
</dbReference>
<evidence type="ECO:0000259" key="3">
    <source>
        <dbReference type="Pfam" id="PF00884"/>
    </source>
</evidence>
<comment type="similarity">
    <text evidence="1">Belongs to the sulfatase family.</text>
</comment>
<dbReference type="Gene3D" id="3.40.720.10">
    <property type="entry name" value="Alkaline Phosphatase, subunit A"/>
    <property type="match status" value="1"/>
</dbReference>
<evidence type="ECO:0000313" key="4">
    <source>
        <dbReference type="EMBL" id="OGF96860.1"/>
    </source>
</evidence>
<evidence type="ECO:0000256" key="1">
    <source>
        <dbReference type="ARBA" id="ARBA00008779"/>
    </source>
</evidence>
<reference evidence="4 5" key="1">
    <citation type="journal article" date="2016" name="Nat. Commun.">
        <title>Thousands of microbial genomes shed light on interconnected biogeochemical processes in an aquifer system.</title>
        <authorList>
            <person name="Anantharaman K."/>
            <person name="Brown C.T."/>
            <person name="Hug L.A."/>
            <person name="Sharon I."/>
            <person name="Castelle C.J."/>
            <person name="Probst A.J."/>
            <person name="Thomas B.C."/>
            <person name="Singh A."/>
            <person name="Wilkins M.J."/>
            <person name="Karaoz U."/>
            <person name="Brodie E.L."/>
            <person name="Williams K.H."/>
            <person name="Hubbard S.S."/>
            <person name="Banfield J.F."/>
        </authorList>
    </citation>
    <scope>NUCLEOTIDE SEQUENCE [LARGE SCALE GENOMIC DNA]</scope>
</reference>
<keyword evidence="2" id="KW-0378">Hydrolase</keyword>
<evidence type="ECO:0000313" key="5">
    <source>
        <dbReference type="Proteomes" id="UP000176992"/>
    </source>
</evidence>
<proteinExistence type="inferred from homology"/>
<evidence type="ECO:0000256" key="2">
    <source>
        <dbReference type="ARBA" id="ARBA00022801"/>
    </source>
</evidence>
<dbReference type="InterPro" id="IPR000917">
    <property type="entry name" value="Sulfatase_N"/>
</dbReference>
<protein>
    <submittedName>
        <fullName evidence="4">N-acetylgalactosamine-6-sulfatase</fullName>
    </submittedName>
</protein>
<dbReference type="Proteomes" id="UP000176992">
    <property type="component" value="Unassembled WGS sequence"/>
</dbReference>
<feature type="domain" description="Sulfatase N-terminal" evidence="3">
    <location>
        <begin position="39"/>
        <end position="374"/>
    </location>
</feature>
<dbReference type="CDD" id="cd16145">
    <property type="entry name" value="ARS_like"/>
    <property type="match status" value="1"/>
</dbReference>
<comment type="caution">
    <text evidence="4">The sequence shown here is derived from an EMBL/GenBank/DDBJ whole genome shotgun (WGS) entry which is preliminary data.</text>
</comment>
<dbReference type="InterPro" id="IPR050738">
    <property type="entry name" value="Sulfatase"/>
</dbReference>
<dbReference type="EMBL" id="MFIV01000250">
    <property type="protein sequence ID" value="OGF96860.1"/>
    <property type="molecule type" value="Genomic_DNA"/>
</dbReference>
<dbReference type="SUPFAM" id="SSF53649">
    <property type="entry name" value="Alkaline phosphatase-like"/>
    <property type="match status" value="1"/>
</dbReference>
<name>A0A1F5Y9F5_9BACT</name>
<accession>A0A1F5Y9F5</accession>